<evidence type="ECO:0000313" key="5">
    <source>
        <dbReference type="Proteomes" id="UP000465846"/>
    </source>
</evidence>
<dbReference type="RefSeq" id="WP_129784977.1">
    <property type="nucleotide sequence ID" value="NZ_CP048739.1"/>
</dbReference>
<protein>
    <recommendedName>
        <fullName evidence="1">DUF7979 domain-containing protein</fullName>
    </recommendedName>
</protein>
<evidence type="ECO:0000313" key="4">
    <source>
        <dbReference type="Proteomes" id="UP000294028"/>
    </source>
</evidence>
<dbReference type="Proteomes" id="UP000294028">
    <property type="component" value="Unassembled WGS sequence"/>
</dbReference>
<evidence type="ECO:0000259" key="1">
    <source>
        <dbReference type="Pfam" id="PF25934"/>
    </source>
</evidence>
<dbReference type="AlphaFoldDB" id="A0A482TP01"/>
<dbReference type="GeneID" id="44080701"/>
<reference evidence="2 5" key="2">
    <citation type="submission" date="2020-02" db="EMBL/GenBank/DDBJ databases">
        <title>Whole genome sequence of Halogeometricum borinquense strain wsp4.</title>
        <authorList>
            <person name="Verma D.K."/>
            <person name="Gopal K."/>
            <person name="Prasad E.S."/>
        </authorList>
    </citation>
    <scope>NUCLEOTIDE SEQUENCE [LARGE SCALE GENOMIC DNA]</scope>
    <source>
        <strain evidence="5">wsp4</strain>
        <strain evidence="2">Wsp4</strain>
    </source>
</reference>
<name>A0A482TP01_9EURY</name>
<dbReference type="Pfam" id="PF25934">
    <property type="entry name" value="DUF7979"/>
    <property type="match status" value="1"/>
</dbReference>
<sequence>MSRTVRGSTHDDLTDSVTVVRTCVEEIEPSATVRHYDQLTDRSQAAVAAAVDGHQPIRAPDLSTGDVVRYTGYYEVRSVTHD</sequence>
<proteinExistence type="predicted"/>
<dbReference type="EMBL" id="RZHH01000002">
    <property type="protein sequence ID" value="RYJ14635.1"/>
    <property type="molecule type" value="Genomic_DNA"/>
</dbReference>
<reference evidence="3 4" key="1">
    <citation type="submission" date="2018-12" db="EMBL/GenBank/DDBJ databases">
        <title>Genome analysis provides insights into bioremediation potentialities of Halogeometricum borinquense strain N11.</title>
        <authorList>
            <person name="Najjari A."/>
            <person name="Youssef N."/>
            <person name="Fhoula I."/>
            <person name="Ben Dhia O."/>
            <person name="Mahjoubi M."/>
            <person name="Ouzari H.I."/>
            <person name="Cherif A."/>
        </authorList>
    </citation>
    <scope>NUCLEOTIDE SEQUENCE [LARGE SCALE GENOMIC DNA]</scope>
    <source>
        <strain evidence="3 4">N11</strain>
    </source>
</reference>
<feature type="domain" description="DUF7979" evidence="1">
    <location>
        <begin position="18"/>
        <end position="77"/>
    </location>
</feature>
<dbReference type="InterPro" id="IPR058285">
    <property type="entry name" value="DUF7979"/>
</dbReference>
<dbReference type="EMBL" id="CP048739">
    <property type="protein sequence ID" value="QIB75457.1"/>
    <property type="molecule type" value="Genomic_DNA"/>
</dbReference>
<accession>A0A482TP01</accession>
<gene>
    <name evidence="3" type="ORF">ELS19_12200</name>
    <name evidence="2" type="ORF">G3I44_14830</name>
</gene>
<dbReference type="Proteomes" id="UP000465846">
    <property type="component" value="Chromosome"/>
</dbReference>
<evidence type="ECO:0000313" key="2">
    <source>
        <dbReference type="EMBL" id="QIB75457.1"/>
    </source>
</evidence>
<organism evidence="3 4">
    <name type="scientific">Halogeometricum borinquense</name>
    <dbReference type="NCBI Taxonomy" id="60847"/>
    <lineage>
        <taxon>Archaea</taxon>
        <taxon>Methanobacteriati</taxon>
        <taxon>Methanobacteriota</taxon>
        <taxon>Stenosarchaea group</taxon>
        <taxon>Halobacteria</taxon>
        <taxon>Halobacteriales</taxon>
        <taxon>Haloferacaceae</taxon>
        <taxon>Halogeometricum</taxon>
    </lineage>
</organism>
<evidence type="ECO:0000313" key="3">
    <source>
        <dbReference type="EMBL" id="RYJ14635.1"/>
    </source>
</evidence>